<dbReference type="EMBL" id="BMAC01000544">
    <property type="protein sequence ID" value="GFP98835.1"/>
    <property type="molecule type" value="Genomic_DNA"/>
</dbReference>
<dbReference type="GO" id="GO:0005829">
    <property type="term" value="C:cytosol"/>
    <property type="evidence" value="ECO:0007669"/>
    <property type="project" value="TreeGrafter"/>
</dbReference>
<dbReference type="GO" id="GO:0043022">
    <property type="term" value="F:ribosome binding"/>
    <property type="evidence" value="ECO:0007669"/>
    <property type="project" value="InterPro"/>
</dbReference>
<feature type="domain" description="Myb-like" evidence="2">
    <location>
        <begin position="87"/>
        <end position="157"/>
    </location>
</feature>
<sequence length="205" mass="22786">PFSPPSFTAGDIGVGPPLKKIPEISTETTEKLSIKSIRSLKKASNGNLQKYAAIDDGPVVDFAEKKHSDRSIRVSNDKKFQEEEGKSEWSGIDKDLLRKLMIKHPMGMPGRWDAIAEGFKGKHKEETIITRAKEMGSRKGSDRDSYEKFLKARKPVDKQAVLDEGEGEMNGEIGILDQSESEWSAAEDLALLNALKAFPKKVVMR</sequence>
<evidence type="ECO:0000259" key="2">
    <source>
        <dbReference type="Pfam" id="PF23082"/>
    </source>
</evidence>
<dbReference type="GO" id="GO:0030544">
    <property type="term" value="F:Hsp70 protein binding"/>
    <property type="evidence" value="ECO:0007669"/>
    <property type="project" value="InterPro"/>
</dbReference>
<organism evidence="3 4">
    <name type="scientific">Phtheirospermum japonicum</name>
    <dbReference type="NCBI Taxonomy" id="374723"/>
    <lineage>
        <taxon>Eukaryota</taxon>
        <taxon>Viridiplantae</taxon>
        <taxon>Streptophyta</taxon>
        <taxon>Embryophyta</taxon>
        <taxon>Tracheophyta</taxon>
        <taxon>Spermatophyta</taxon>
        <taxon>Magnoliopsida</taxon>
        <taxon>eudicotyledons</taxon>
        <taxon>Gunneridae</taxon>
        <taxon>Pentapetalae</taxon>
        <taxon>asterids</taxon>
        <taxon>lamiids</taxon>
        <taxon>Lamiales</taxon>
        <taxon>Orobanchaceae</taxon>
        <taxon>Orobanchaceae incertae sedis</taxon>
        <taxon>Phtheirospermum</taxon>
    </lineage>
</organism>
<feature type="non-terminal residue" evidence="3">
    <location>
        <position position="1"/>
    </location>
</feature>
<dbReference type="InterPro" id="IPR009057">
    <property type="entry name" value="Homeodomain-like_sf"/>
</dbReference>
<dbReference type="PANTHER" id="PTHR43999">
    <property type="entry name" value="DNAJ HOMOLOG SUBFAMILY C MEMBER 2"/>
    <property type="match status" value="1"/>
</dbReference>
<gene>
    <name evidence="3" type="ORF">PHJA_002027400</name>
</gene>
<dbReference type="InterPro" id="IPR001005">
    <property type="entry name" value="SANT/Myb"/>
</dbReference>
<proteinExistence type="predicted"/>
<accession>A0A830CUZ6</accession>
<dbReference type="OrthoDB" id="10250354at2759"/>
<evidence type="ECO:0000256" key="1">
    <source>
        <dbReference type="SAM" id="MobiDB-lite"/>
    </source>
</evidence>
<dbReference type="PANTHER" id="PTHR43999:SF3">
    <property type="entry name" value="TRANSCRIPTION FACTOR MAMYB"/>
    <property type="match status" value="1"/>
</dbReference>
<dbReference type="GO" id="GO:0006450">
    <property type="term" value="P:regulation of translational fidelity"/>
    <property type="evidence" value="ECO:0007669"/>
    <property type="project" value="InterPro"/>
</dbReference>
<dbReference type="SUPFAM" id="SSF46689">
    <property type="entry name" value="Homeodomain-like"/>
    <property type="match status" value="1"/>
</dbReference>
<name>A0A830CUZ6_9LAMI</name>
<evidence type="ECO:0000313" key="4">
    <source>
        <dbReference type="Proteomes" id="UP000653305"/>
    </source>
</evidence>
<protein>
    <recommendedName>
        <fullName evidence="2">Myb-like domain-containing protein</fullName>
    </recommendedName>
</protein>
<dbReference type="GO" id="GO:0051083">
    <property type="term" value="P:'de novo' cotranslational protein folding"/>
    <property type="evidence" value="ECO:0007669"/>
    <property type="project" value="InterPro"/>
</dbReference>
<dbReference type="Gene3D" id="1.10.10.60">
    <property type="entry name" value="Homeodomain-like"/>
    <property type="match status" value="1"/>
</dbReference>
<feature type="region of interest" description="Disordered" evidence="1">
    <location>
        <begin position="1"/>
        <end position="22"/>
    </location>
</feature>
<keyword evidence="4" id="KW-1185">Reference proteome</keyword>
<reference evidence="3" key="1">
    <citation type="submission" date="2020-07" db="EMBL/GenBank/DDBJ databases">
        <title>Ethylene signaling mediates host invasion by parasitic plants.</title>
        <authorList>
            <person name="Yoshida S."/>
        </authorList>
    </citation>
    <scope>NUCLEOTIDE SEQUENCE</scope>
    <source>
        <strain evidence="3">Okayama</strain>
    </source>
</reference>
<dbReference type="Proteomes" id="UP000653305">
    <property type="component" value="Unassembled WGS sequence"/>
</dbReference>
<dbReference type="InterPro" id="IPR044634">
    <property type="entry name" value="Zuotin/DnaJC2"/>
</dbReference>
<dbReference type="AlphaFoldDB" id="A0A830CUZ6"/>
<evidence type="ECO:0000313" key="3">
    <source>
        <dbReference type="EMBL" id="GFP98835.1"/>
    </source>
</evidence>
<dbReference type="Pfam" id="PF23082">
    <property type="entry name" value="Myb_DNA-binding_2"/>
    <property type="match status" value="1"/>
</dbReference>
<comment type="caution">
    <text evidence="3">The sequence shown here is derived from an EMBL/GenBank/DDBJ whole genome shotgun (WGS) entry which is preliminary data.</text>
</comment>